<dbReference type="InterPro" id="IPR036388">
    <property type="entry name" value="WH-like_DNA-bd_sf"/>
</dbReference>
<dbReference type="PANTHER" id="PTHR35090:SF2">
    <property type="entry name" value="ARSR FAMILY TRANSCRIPTIONAL REGULATOR"/>
    <property type="match status" value="1"/>
</dbReference>
<sequence>MDFTDKITEAKKQKPIQIFSKGHKEIGVNVIKSPVKLVILSMLKDNEMEFDEIVKNTGKSKSTISVHLKSLRNDGVISFKFDPDDQRRKIFYINSRFLGEIEPPEPFELEEQKTSFLLENIVNKEIDKDGKFNFSHLLFHTFRSTLIQEGFNINPILYESGRRIGLALYEQIKADDIDAFIKNLKEFWKDYGLGRLELKLGEKIEITAYDCFECELLPKTGKPACYLDAGIIEATLSSFLKKEVRVIETKCFTMGDNCCVFEVETLE</sequence>
<dbReference type="EMBL" id="JXMW01000003">
    <property type="protein sequence ID" value="OQD59417.1"/>
    <property type="molecule type" value="Genomic_DNA"/>
</dbReference>
<dbReference type="OrthoDB" id="371687at2157"/>
<name>A0A1V6N4A3_METAZ</name>
<dbReference type="Proteomes" id="UP000191661">
    <property type="component" value="Unassembled WGS sequence"/>
</dbReference>
<dbReference type="AlphaFoldDB" id="A0A1V6N4A3"/>
<feature type="domain" description="HTH arsR-type" evidence="1">
    <location>
        <begin position="25"/>
        <end position="103"/>
    </location>
</feature>
<dbReference type="InterPro" id="IPR024096">
    <property type="entry name" value="NO_sig/Golgi_transp_ligand-bd"/>
</dbReference>
<feature type="domain" description="4-vinyl reductase 4VR" evidence="2">
    <location>
        <begin position="203"/>
        <end position="265"/>
    </location>
</feature>
<proteinExistence type="predicted"/>
<dbReference type="InterPro" id="IPR004096">
    <property type="entry name" value="V4R"/>
</dbReference>
<accession>A0A1V6N4A3</accession>
<dbReference type="InterPro" id="IPR011991">
    <property type="entry name" value="ArsR-like_HTH"/>
</dbReference>
<organism evidence="3 4">
    <name type="scientific">Methanobrevibacter arboriphilus JCM 13429 = DSM 1125</name>
    <dbReference type="NCBI Taxonomy" id="1300164"/>
    <lineage>
        <taxon>Archaea</taxon>
        <taxon>Methanobacteriati</taxon>
        <taxon>Methanobacteriota</taxon>
        <taxon>Methanomada group</taxon>
        <taxon>Methanobacteria</taxon>
        <taxon>Methanobacteriales</taxon>
        <taxon>Methanobacteriaceae</taxon>
        <taxon>Methanobrevibacter</taxon>
    </lineage>
</organism>
<evidence type="ECO:0000259" key="1">
    <source>
        <dbReference type="SMART" id="SM00418"/>
    </source>
</evidence>
<reference evidence="3 4" key="1">
    <citation type="submission" date="2014-12" db="EMBL/GenBank/DDBJ databases">
        <title>Genome sequence of Methanobrevibacter arboriphilicus DH1, DSM1125.</title>
        <authorList>
            <person name="Poehlein A."/>
            <person name="Thauer R.K."/>
            <person name="Seedorf H."/>
            <person name="Daniel R."/>
        </authorList>
    </citation>
    <scope>NUCLEOTIDE SEQUENCE [LARGE SCALE GENOMIC DNA]</scope>
    <source>
        <strain evidence="3 4">DH1</strain>
    </source>
</reference>
<dbReference type="SMART" id="SM00418">
    <property type="entry name" value="HTH_ARSR"/>
    <property type="match status" value="1"/>
</dbReference>
<dbReference type="SUPFAM" id="SSF46785">
    <property type="entry name" value="Winged helix' DNA-binding domain"/>
    <property type="match status" value="1"/>
</dbReference>
<dbReference type="Pfam" id="PF02830">
    <property type="entry name" value="V4R"/>
    <property type="match status" value="1"/>
</dbReference>
<dbReference type="Gene3D" id="1.10.10.10">
    <property type="entry name" value="Winged helix-like DNA-binding domain superfamily/Winged helix DNA-binding domain"/>
    <property type="match status" value="1"/>
</dbReference>
<protein>
    <submittedName>
        <fullName evidence="3">Transciptional regulator</fullName>
    </submittedName>
</protein>
<dbReference type="RefSeq" id="WP_080459651.1">
    <property type="nucleotide sequence ID" value="NZ_JXMW01000003.1"/>
</dbReference>
<dbReference type="SUPFAM" id="SSF111126">
    <property type="entry name" value="Ligand-binding domain in the NO signalling and Golgi transport"/>
    <property type="match status" value="1"/>
</dbReference>
<evidence type="ECO:0000313" key="3">
    <source>
        <dbReference type="EMBL" id="OQD59417.1"/>
    </source>
</evidence>
<dbReference type="InterPro" id="IPR036390">
    <property type="entry name" value="WH_DNA-bd_sf"/>
</dbReference>
<comment type="caution">
    <text evidence="3">The sequence shown here is derived from an EMBL/GenBank/DDBJ whole genome shotgun (WGS) entry which is preliminary data.</text>
</comment>
<dbReference type="Pfam" id="PF01022">
    <property type="entry name" value="HTH_5"/>
    <property type="match status" value="1"/>
</dbReference>
<keyword evidence="4" id="KW-1185">Reference proteome</keyword>
<evidence type="ECO:0000313" key="4">
    <source>
        <dbReference type="Proteomes" id="UP000191661"/>
    </source>
</evidence>
<evidence type="ECO:0000259" key="2">
    <source>
        <dbReference type="SMART" id="SM00989"/>
    </source>
</evidence>
<gene>
    <name evidence="3" type="ORF">MBBAR_3c00720</name>
</gene>
<dbReference type="Gene3D" id="3.30.1380.20">
    <property type="entry name" value="Trafficking protein particle complex subunit 3"/>
    <property type="match status" value="1"/>
</dbReference>
<dbReference type="InterPro" id="IPR001845">
    <property type="entry name" value="HTH_ArsR_DNA-bd_dom"/>
</dbReference>
<dbReference type="PANTHER" id="PTHR35090">
    <property type="entry name" value="DNA-DIRECTED RNA POLYMERASE SUBUNIT I"/>
    <property type="match status" value="1"/>
</dbReference>
<dbReference type="CDD" id="cd00090">
    <property type="entry name" value="HTH_ARSR"/>
    <property type="match status" value="1"/>
</dbReference>
<dbReference type="GO" id="GO:0003700">
    <property type="term" value="F:DNA-binding transcription factor activity"/>
    <property type="evidence" value="ECO:0007669"/>
    <property type="project" value="InterPro"/>
</dbReference>
<dbReference type="SMART" id="SM00989">
    <property type="entry name" value="V4R"/>
    <property type="match status" value="1"/>
</dbReference>